<gene>
    <name evidence="4" type="ORF">F130042H8_35100</name>
</gene>
<dbReference type="EMBL" id="BAABXL010000001">
    <property type="protein sequence ID" value="GAA6270450.1"/>
    <property type="molecule type" value="Genomic_DNA"/>
</dbReference>
<name>A0ABQ0B2F0_9FIRM</name>
<evidence type="ECO:0000313" key="5">
    <source>
        <dbReference type="Proteomes" id="UP001600894"/>
    </source>
</evidence>
<evidence type="ECO:0000313" key="4">
    <source>
        <dbReference type="EMBL" id="GAA6270450.1"/>
    </source>
</evidence>
<feature type="region of interest" description="Disordered" evidence="1">
    <location>
        <begin position="279"/>
        <end position="307"/>
    </location>
</feature>
<keyword evidence="2" id="KW-0812">Transmembrane</keyword>
<accession>A0ABQ0B2F0</accession>
<reference evidence="4 5" key="1">
    <citation type="submission" date="2024-04" db="EMBL/GenBank/DDBJ databases">
        <title>Defined microbial consortia suppress multidrug-resistant proinflammatory Enterobacteriaceae via ecological control.</title>
        <authorList>
            <person name="Furuichi M."/>
            <person name="Kawaguchi T."/>
            <person name="Pust M."/>
            <person name="Yasuma K."/>
            <person name="Plichta D."/>
            <person name="Hasegawa N."/>
            <person name="Ohya T."/>
            <person name="Bhattarai S."/>
            <person name="Sasajima S."/>
            <person name="Aoto Y."/>
            <person name="Tuganbaev T."/>
            <person name="Yaginuma M."/>
            <person name="Ueda M."/>
            <person name="Okahashi N."/>
            <person name="Amafuji K."/>
            <person name="Kiridooshi Y."/>
            <person name="Sugita K."/>
            <person name="Strazar M."/>
            <person name="Skelly A."/>
            <person name="Suda W."/>
            <person name="Hattori M."/>
            <person name="Nakamoto N."/>
            <person name="Caballero S."/>
            <person name="Norman J."/>
            <person name="Olle B."/>
            <person name="Tanoue T."/>
            <person name="Arita M."/>
            <person name="Bucci V."/>
            <person name="Atarashi K."/>
            <person name="Xavier R."/>
            <person name="Honda K."/>
        </authorList>
    </citation>
    <scope>NUCLEOTIDE SEQUENCE [LARGE SCALE GENOMIC DNA]</scope>
    <source>
        <strain evidence="5">f13</strain>
    </source>
</reference>
<dbReference type="Gene3D" id="3.10.310.50">
    <property type="match status" value="1"/>
</dbReference>
<feature type="transmembrane region" description="Helical" evidence="2">
    <location>
        <begin position="202"/>
        <end position="221"/>
    </location>
</feature>
<evidence type="ECO:0000256" key="1">
    <source>
        <dbReference type="SAM" id="MobiDB-lite"/>
    </source>
</evidence>
<keyword evidence="2" id="KW-1133">Transmembrane helix</keyword>
<dbReference type="PANTHER" id="PTHR30373">
    <property type="entry name" value="UPF0603 PROTEIN YGCG"/>
    <property type="match status" value="1"/>
</dbReference>
<feature type="compositionally biased region" description="Low complexity" evidence="1">
    <location>
        <begin position="287"/>
        <end position="298"/>
    </location>
</feature>
<feature type="transmembrane region" description="Helical" evidence="2">
    <location>
        <begin position="20"/>
        <end position="41"/>
    </location>
</feature>
<dbReference type="Pfam" id="PF04536">
    <property type="entry name" value="TPM_phosphatase"/>
    <property type="match status" value="1"/>
</dbReference>
<dbReference type="InterPro" id="IPR007621">
    <property type="entry name" value="TPM_dom"/>
</dbReference>
<dbReference type="PANTHER" id="PTHR30373:SF2">
    <property type="entry name" value="UPF0603 PROTEIN YGCG"/>
    <property type="match status" value="1"/>
</dbReference>
<organism evidence="4 5">
    <name type="scientific">Enterocloster alcoholdehydrogenati</name>
    <dbReference type="NCBI Taxonomy" id="2547410"/>
    <lineage>
        <taxon>Bacteria</taxon>
        <taxon>Bacillati</taxon>
        <taxon>Bacillota</taxon>
        <taxon>Clostridia</taxon>
        <taxon>Lachnospirales</taxon>
        <taxon>Lachnospiraceae</taxon>
        <taxon>Enterocloster</taxon>
    </lineage>
</organism>
<dbReference type="Proteomes" id="UP001600894">
    <property type="component" value="Unassembled WGS sequence"/>
</dbReference>
<feature type="domain" description="TPM" evidence="3">
    <location>
        <begin position="47"/>
        <end position="172"/>
    </location>
</feature>
<evidence type="ECO:0000256" key="2">
    <source>
        <dbReference type="SAM" id="Phobius"/>
    </source>
</evidence>
<protein>
    <recommendedName>
        <fullName evidence="3">TPM domain-containing protein</fullName>
    </recommendedName>
</protein>
<keyword evidence="2" id="KW-0472">Membrane</keyword>
<keyword evidence="5" id="KW-1185">Reference proteome</keyword>
<sequence>MRREERKRRNIHFRTVRQRFGGYLLFIGVLWFFFVCPFMSYGAQGRVFDQAGIFTDSEIIQLERGVNDFTQTTKQDAVIVTAWAQTGKTAEEYADDFYDENDFGTGKTKSGVLLLYYMDGPGSQEGTYWISTCGNMIQIMTDAKLDRVKKHLSAYLKKRDFAGGAEAFLEDTAMVVKQGVQSGQYTYDRDTGEIHRYRSIRWYEAAFAAGISLFAGAAVCLDVKRRYAMKLSGRQQENGLLAYRAQAGFHFTDTDDRLIHQFTTHVRIAKQNDIWRGGFPGGGNTAGRSTTHHSSSGRSHGGGGGRF</sequence>
<evidence type="ECO:0000259" key="3">
    <source>
        <dbReference type="Pfam" id="PF04536"/>
    </source>
</evidence>
<dbReference type="RefSeq" id="WP_176254834.1">
    <property type="nucleotide sequence ID" value="NZ_BAABXL010000001.1"/>
</dbReference>
<proteinExistence type="predicted"/>
<comment type="caution">
    <text evidence="4">The sequence shown here is derived from an EMBL/GenBank/DDBJ whole genome shotgun (WGS) entry which is preliminary data.</text>
</comment>